<reference evidence="2 3" key="1">
    <citation type="journal article" date="2019" name="Nat. Ecol. Evol.">
        <title>Megaphylogeny resolves global patterns of mushroom evolution.</title>
        <authorList>
            <person name="Varga T."/>
            <person name="Krizsan K."/>
            <person name="Foldi C."/>
            <person name="Dima B."/>
            <person name="Sanchez-Garcia M."/>
            <person name="Sanchez-Ramirez S."/>
            <person name="Szollosi G.J."/>
            <person name="Szarkandi J.G."/>
            <person name="Papp V."/>
            <person name="Albert L."/>
            <person name="Andreopoulos W."/>
            <person name="Angelini C."/>
            <person name="Antonin V."/>
            <person name="Barry K.W."/>
            <person name="Bougher N.L."/>
            <person name="Buchanan P."/>
            <person name="Buyck B."/>
            <person name="Bense V."/>
            <person name="Catcheside P."/>
            <person name="Chovatia M."/>
            <person name="Cooper J."/>
            <person name="Damon W."/>
            <person name="Desjardin D."/>
            <person name="Finy P."/>
            <person name="Geml J."/>
            <person name="Haridas S."/>
            <person name="Hughes K."/>
            <person name="Justo A."/>
            <person name="Karasinski D."/>
            <person name="Kautmanova I."/>
            <person name="Kiss B."/>
            <person name="Kocsube S."/>
            <person name="Kotiranta H."/>
            <person name="LaButti K.M."/>
            <person name="Lechner B.E."/>
            <person name="Liimatainen K."/>
            <person name="Lipzen A."/>
            <person name="Lukacs Z."/>
            <person name="Mihaltcheva S."/>
            <person name="Morgado L.N."/>
            <person name="Niskanen T."/>
            <person name="Noordeloos M.E."/>
            <person name="Ohm R.A."/>
            <person name="Ortiz-Santana B."/>
            <person name="Ovrebo C."/>
            <person name="Racz N."/>
            <person name="Riley R."/>
            <person name="Savchenko A."/>
            <person name="Shiryaev A."/>
            <person name="Soop K."/>
            <person name="Spirin V."/>
            <person name="Szebenyi C."/>
            <person name="Tomsovsky M."/>
            <person name="Tulloss R.E."/>
            <person name="Uehling J."/>
            <person name="Grigoriev I.V."/>
            <person name="Vagvolgyi C."/>
            <person name="Papp T."/>
            <person name="Martin F.M."/>
            <person name="Miettinen O."/>
            <person name="Hibbett D.S."/>
            <person name="Nagy L.G."/>
        </authorList>
    </citation>
    <scope>NUCLEOTIDE SEQUENCE [LARGE SCALE GENOMIC DNA]</scope>
    <source>
        <strain evidence="2 3">HHB13444</strain>
    </source>
</reference>
<evidence type="ECO:0000256" key="1">
    <source>
        <dbReference type="SAM" id="MobiDB-lite"/>
    </source>
</evidence>
<dbReference type="AlphaFoldDB" id="A0A5C3NX03"/>
<gene>
    <name evidence="2" type="ORF">K466DRAFT_503699</name>
</gene>
<proteinExistence type="predicted"/>
<dbReference type="EMBL" id="ML211750">
    <property type="protein sequence ID" value="TFK80550.1"/>
    <property type="molecule type" value="Genomic_DNA"/>
</dbReference>
<name>A0A5C3NX03_9APHY</name>
<keyword evidence="3" id="KW-1185">Reference proteome</keyword>
<dbReference type="STRING" id="1314778.A0A5C3NX03"/>
<dbReference type="Gene3D" id="3.60.130.30">
    <property type="match status" value="1"/>
</dbReference>
<sequence length="301" mass="33614">MSLYSLTTPIAHSRTTVPILDKHGTLVALLSGSPNDPRWLEDVNDELDAALQVAKHAYQPPATYKANRRGPFETTNSGISIGGGQPRPGNLALNPHNRALWTALLKLKALRRVANFANSTSHVFAPDMFDLYDTTLDDICQRDTSLKRNYADNVFASASINFGPRATAYVHTDHLNLAYGWCAITAIGKFDPRRGGHLILWDLRLIIEFPPGSTILIPSAILRHSNAPLADEENERRSAFLQYSAGGLFRWVECEHQSQKSFFASGRKYTQTGKERWKRGVGVFSKWEDLKTRIRPRPASS</sequence>
<dbReference type="Proteomes" id="UP000308197">
    <property type="component" value="Unassembled WGS sequence"/>
</dbReference>
<evidence type="ECO:0000313" key="3">
    <source>
        <dbReference type="Proteomes" id="UP000308197"/>
    </source>
</evidence>
<dbReference type="InParanoid" id="A0A5C3NX03"/>
<organism evidence="2 3">
    <name type="scientific">Polyporus arcularius HHB13444</name>
    <dbReference type="NCBI Taxonomy" id="1314778"/>
    <lineage>
        <taxon>Eukaryota</taxon>
        <taxon>Fungi</taxon>
        <taxon>Dikarya</taxon>
        <taxon>Basidiomycota</taxon>
        <taxon>Agaricomycotina</taxon>
        <taxon>Agaricomycetes</taxon>
        <taxon>Polyporales</taxon>
        <taxon>Polyporaceae</taxon>
        <taxon>Polyporus</taxon>
    </lineage>
</organism>
<accession>A0A5C3NX03</accession>
<evidence type="ECO:0000313" key="2">
    <source>
        <dbReference type="EMBL" id="TFK80550.1"/>
    </source>
</evidence>
<protein>
    <submittedName>
        <fullName evidence="2">Uncharacterized protein</fullName>
    </submittedName>
</protein>
<feature type="region of interest" description="Disordered" evidence="1">
    <location>
        <begin position="63"/>
        <end position="85"/>
    </location>
</feature>